<proteinExistence type="predicted"/>
<sequence>MQDKLTDVFHIGQIVEGVITGIQNYGVFVKIDDRYQALIHISEINHGFVSDLDKRFKLGDHVQAQVIDIDEYSDKMSLSLRSLQYAPSQVKKWKKRPRRRRPPQIGFKSLADKMPAWTNEALERIENSEERL</sequence>
<dbReference type="AlphaFoldDB" id="A0A109RI07"/>
<organism evidence="2 3">
    <name type="scientific">Aerococcus urinaehominis</name>
    <dbReference type="NCBI Taxonomy" id="128944"/>
    <lineage>
        <taxon>Bacteria</taxon>
        <taxon>Bacillati</taxon>
        <taxon>Bacillota</taxon>
        <taxon>Bacilli</taxon>
        <taxon>Lactobacillales</taxon>
        <taxon>Aerococcaceae</taxon>
        <taxon>Aerococcus</taxon>
    </lineage>
</organism>
<comment type="function">
    <text evidence="1">Binds mRNA; thus facilitating recognition of the initiation point. It is needed to translate mRNA with a short Shine-Dalgarno (SD) purine-rich sequence.</text>
</comment>
<dbReference type="FunFam" id="2.40.50.140:FF:000103">
    <property type="entry name" value="protein RRP5 homolog"/>
    <property type="match status" value="1"/>
</dbReference>
<dbReference type="Pfam" id="PF00575">
    <property type="entry name" value="S1"/>
    <property type="match status" value="1"/>
</dbReference>
<dbReference type="PANTHER" id="PTHR10724">
    <property type="entry name" value="30S RIBOSOMAL PROTEIN S1"/>
    <property type="match status" value="1"/>
</dbReference>
<reference evidence="3" key="2">
    <citation type="submission" date="2016-01" db="EMBL/GenBank/DDBJ databases">
        <title>Six Aerococcus type strain genome sequencing and assembly using PacBio and Illumina Hiseq.</title>
        <authorList>
            <person name="Carkaci D."/>
            <person name="Dargis R."/>
            <person name="Nielsen X.C."/>
            <person name="Skovgaard O."/>
            <person name="Fuursted K."/>
            <person name="Christensen J.J."/>
        </authorList>
    </citation>
    <scope>NUCLEOTIDE SEQUENCE [LARGE SCALE GENOMIC DNA]</scope>
    <source>
        <strain evidence="3">CCUG42038B</strain>
    </source>
</reference>
<dbReference type="RefSeq" id="WP_067980052.1">
    <property type="nucleotide sequence ID" value="NZ_CP014163.1"/>
</dbReference>
<evidence type="ECO:0000256" key="1">
    <source>
        <dbReference type="ARBA" id="ARBA00025604"/>
    </source>
</evidence>
<evidence type="ECO:0000313" key="2">
    <source>
        <dbReference type="EMBL" id="AMB99731.1"/>
    </source>
</evidence>
<evidence type="ECO:0000313" key="3">
    <source>
        <dbReference type="Proteomes" id="UP000062260"/>
    </source>
</evidence>
<dbReference type="SUPFAM" id="SSF50249">
    <property type="entry name" value="Nucleic acid-binding proteins"/>
    <property type="match status" value="1"/>
</dbReference>
<keyword evidence="3" id="KW-1185">Reference proteome</keyword>
<dbReference type="OrthoDB" id="9810507at2"/>
<dbReference type="InterPro" id="IPR012340">
    <property type="entry name" value="NA-bd_OB-fold"/>
</dbReference>
<reference evidence="2 3" key="1">
    <citation type="journal article" date="2016" name="Genome Announc.">
        <title>Complete Genome Sequences of Aerococcus christensenii CCUG 28831T, Aerococcus sanguinicola CCUG 43001T, Aerococcus urinae CCUG 36881T, Aerococcus urinaeequi CCUG 28094T, Aerococcus urinaehominis CCUG 42038 BT, and Aerococcus viridans CCUG 4311T.</title>
        <authorList>
            <person name="Carkaci D."/>
            <person name="Dargis R."/>
            <person name="Nielsen X.C."/>
            <person name="Skovgaard O."/>
            <person name="Fuursted K."/>
            <person name="Christensen J.J."/>
        </authorList>
    </citation>
    <scope>NUCLEOTIDE SEQUENCE [LARGE SCALE GENOMIC DNA]</scope>
    <source>
        <strain evidence="2 3">CCUG42038B</strain>
    </source>
</reference>
<dbReference type="InterPro" id="IPR003029">
    <property type="entry name" value="S1_domain"/>
</dbReference>
<dbReference type="NCBIfam" id="NF040579">
    <property type="entry name" value="S1_dom_CvfD"/>
    <property type="match status" value="1"/>
</dbReference>
<gene>
    <name evidence="2" type="ORF">AWM75_06910</name>
</gene>
<name>A0A109RI07_9LACT</name>
<dbReference type="KEGG" id="auh:AWM75_06910"/>
<dbReference type="STRING" id="128944.AWM75_06910"/>
<dbReference type="Gene3D" id="2.40.50.140">
    <property type="entry name" value="Nucleic acid-binding proteins"/>
    <property type="match status" value="1"/>
</dbReference>
<dbReference type="Proteomes" id="UP000062260">
    <property type="component" value="Chromosome"/>
</dbReference>
<dbReference type="GO" id="GO:0006412">
    <property type="term" value="P:translation"/>
    <property type="evidence" value="ECO:0007669"/>
    <property type="project" value="TreeGrafter"/>
</dbReference>
<dbReference type="GO" id="GO:0003729">
    <property type="term" value="F:mRNA binding"/>
    <property type="evidence" value="ECO:0007669"/>
    <property type="project" value="TreeGrafter"/>
</dbReference>
<dbReference type="SMART" id="SM00316">
    <property type="entry name" value="S1"/>
    <property type="match status" value="1"/>
</dbReference>
<dbReference type="EMBL" id="CP014163">
    <property type="protein sequence ID" value="AMB99731.1"/>
    <property type="molecule type" value="Genomic_DNA"/>
</dbReference>
<dbReference type="GO" id="GO:0003735">
    <property type="term" value="F:structural constituent of ribosome"/>
    <property type="evidence" value="ECO:0007669"/>
    <property type="project" value="TreeGrafter"/>
</dbReference>
<dbReference type="InterPro" id="IPR050437">
    <property type="entry name" value="Ribos_protein_bS1-like"/>
</dbReference>
<protein>
    <submittedName>
        <fullName evidence="2">Uncharacterized protein</fullName>
    </submittedName>
</protein>
<accession>A0A109RI07</accession>
<dbReference type="PROSITE" id="PS50126">
    <property type="entry name" value="S1"/>
    <property type="match status" value="1"/>
</dbReference>